<proteinExistence type="predicted"/>
<dbReference type="CDD" id="cd03216">
    <property type="entry name" value="ABC_Carb_Monos_I"/>
    <property type="match status" value="1"/>
</dbReference>
<dbReference type="FunFam" id="3.40.50.300:FF:000127">
    <property type="entry name" value="Ribose import ATP-binding protein RbsA"/>
    <property type="match status" value="1"/>
</dbReference>
<keyword evidence="8" id="KW-1278">Translocase</keyword>
<comment type="caution">
    <text evidence="11">The sequence shown here is derived from an EMBL/GenBank/DDBJ whole genome shotgun (WGS) entry which is preliminary data.</text>
</comment>
<dbReference type="Proteomes" id="UP000294841">
    <property type="component" value="Unassembled WGS sequence"/>
</dbReference>
<keyword evidence="6" id="KW-0547">Nucleotide-binding</keyword>
<dbReference type="InterPro" id="IPR050107">
    <property type="entry name" value="ABC_carbohydrate_import_ATPase"/>
</dbReference>
<comment type="subcellular location">
    <subcellularLocation>
        <location evidence="1">Cell membrane</location>
        <topology evidence="1">Peripheral membrane protein</topology>
    </subcellularLocation>
</comment>
<keyword evidence="7 11" id="KW-0067">ATP-binding</keyword>
<dbReference type="PROSITE" id="PS00211">
    <property type="entry name" value="ABC_TRANSPORTER_1"/>
    <property type="match status" value="1"/>
</dbReference>
<name>A0A4V2SIU6_9PAST</name>
<reference evidence="11 12" key="1">
    <citation type="submission" date="2019-03" db="EMBL/GenBank/DDBJ databases">
        <title>Genomic Encyclopedia of Type Strains, Phase IV (KMG-IV): sequencing the most valuable type-strain genomes for metagenomic binning, comparative biology and taxonomic classification.</title>
        <authorList>
            <person name="Goeker M."/>
        </authorList>
    </citation>
    <scope>NUCLEOTIDE SEQUENCE [LARGE SCALE GENOMIC DNA]</scope>
    <source>
        <strain evidence="11 12">DSM 28231</strain>
    </source>
</reference>
<dbReference type="GO" id="GO:0005886">
    <property type="term" value="C:plasma membrane"/>
    <property type="evidence" value="ECO:0007669"/>
    <property type="project" value="UniProtKB-SubCell"/>
</dbReference>
<dbReference type="RefSeq" id="WP_132024979.1">
    <property type="nucleotide sequence ID" value="NZ_CP016605.1"/>
</dbReference>
<keyword evidence="5" id="KW-0677">Repeat</keyword>
<evidence type="ECO:0000256" key="4">
    <source>
        <dbReference type="ARBA" id="ARBA00022597"/>
    </source>
</evidence>
<evidence type="ECO:0000256" key="9">
    <source>
        <dbReference type="ARBA" id="ARBA00023136"/>
    </source>
</evidence>
<evidence type="ECO:0000256" key="8">
    <source>
        <dbReference type="ARBA" id="ARBA00022967"/>
    </source>
</evidence>
<evidence type="ECO:0000256" key="2">
    <source>
        <dbReference type="ARBA" id="ARBA00022448"/>
    </source>
</evidence>
<evidence type="ECO:0000313" key="11">
    <source>
        <dbReference type="EMBL" id="TCP11174.1"/>
    </source>
</evidence>
<keyword evidence="4" id="KW-0762">Sugar transport</keyword>
<evidence type="ECO:0000256" key="5">
    <source>
        <dbReference type="ARBA" id="ARBA00022737"/>
    </source>
</evidence>
<dbReference type="PANTHER" id="PTHR43790">
    <property type="entry name" value="CARBOHYDRATE TRANSPORT ATP-BINDING PROTEIN MG119-RELATED"/>
    <property type="match status" value="1"/>
</dbReference>
<evidence type="ECO:0000259" key="10">
    <source>
        <dbReference type="PROSITE" id="PS50893"/>
    </source>
</evidence>
<dbReference type="CDD" id="cd03215">
    <property type="entry name" value="ABC_Carb_Monos_II"/>
    <property type="match status" value="1"/>
</dbReference>
<feature type="domain" description="ABC transporter" evidence="10">
    <location>
        <begin position="6"/>
        <end position="242"/>
    </location>
</feature>
<evidence type="ECO:0000256" key="7">
    <source>
        <dbReference type="ARBA" id="ARBA00022840"/>
    </source>
</evidence>
<evidence type="ECO:0000256" key="1">
    <source>
        <dbReference type="ARBA" id="ARBA00004202"/>
    </source>
</evidence>
<keyword evidence="12" id="KW-1185">Reference proteome</keyword>
<dbReference type="AlphaFoldDB" id="A0A4V2SIU6"/>
<dbReference type="OrthoDB" id="9776369at2"/>
<dbReference type="InterPro" id="IPR017871">
    <property type="entry name" value="ABC_transporter-like_CS"/>
</dbReference>
<evidence type="ECO:0000256" key="6">
    <source>
        <dbReference type="ARBA" id="ARBA00022741"/>
    </source>
</evidence>
<accession>A0A4V2SIU6</accession>
<dbReference type="PANTHER" id="PTHR43790:SF3">
    <property type="entry name" value="D-ALLOSE IMPORT ATP-BINDING PROTEIN ALSA-RELATED"/>
    <property type="match status" value="1"/>
</dbReference>
<dbReference type="InterPro" id="IPR003439">
    <property type="entry name" value="ABC_transporter-like_ATP-bd"/>
</dbReference>
<feature type="domain" description="ABC transporter" evidence="10">
    <location>
        <begin position="253"/>
        <end position="496"/>
    </location>
</feature>
<keyword evidence="3" id="KW-1003">Cell membrane</keyword>
<protein>
    <submittedName>
        <fullName evidence="11">Monosaccharide ABC transporter ATP-binding protein (CUT2 family)</fullName>
    </submittedName>
</protein>
<dbReference type="PROSITE" id="PS50893">
    <property type="entry name" value="ABC_TRANSPORTER_2"/>
    <property type="match status" value="2"/>
</dbReference>
<dbReference type="Gene3D" id="3.40.50.300">
    <property type="entry name" value="P-loop containing nucleotide triphosphate hydrolases"/>
    <property type="match status" value="2"/>
</dbReference>
<sequence length="498" mass="55427">MTSSLLTIKNLSKNFSGITVLENINLTIETGSCHILAGENGAGKSTLIKIICGYYALSSGEMLFEEQPYLPQSPQDSIKKGIRAVYQELNLLPHLTVAENIFFDKLPKNRLGLVNKKILYQKTEEALARFGLDISPEATVSQLGIAHMQLVEIAKALSREAKLLILDEPTATLTPKEIDKLFAIIKKLKAQGVTIIYISHRLNELKEIGDNISILRNGTIAKTCPISELTTDEIIEHMIGRSIDKEYPFDSNIPIGKILLKVKNITTNKIKNINFSTRQGEIVGLAGLVGSGRTELLRAIFGADKIKQGEIFIKDKLQVINTPKEAVKKGMSFITEDRKNQGLILDLEIYKNISLTTIARYTNYGFLKKNEEITLSEKSRSNLQIKSASNNQHARFLSGGNQQKVIFAKWLNTESDIILLDEPTRGIDVGAKYEIYLLLNELAKDNKTILVASSDIHELIGICHRIIVMSNGSISGEVSRENFDPTHILSLSYKNYLS</sequence>
<dbReference type="Pfam" id="PF00005">
    <property type="entry name" value="ABC_tran"/>
    <property type="match status" value="2"/>
</dbReference>
<dbReference type="EMBL" id="SLXI01000009">
    <property type="protein sequence ID" value="TCP11174.1"/>
    <property type="molecule type" value="Genomic_DNA"/>
</dbReference>
<dbReference type="InterPro" id="IPR027417">
    <property type="entry name" value="P-loop_NTPase"/>
</dbReference>
<organism evidence="11 12">
    <name type="scientific">Bisgaardia hudsonensis</name>
    <dbReference type="NCBI Taxonomy" id="109472"/>
    <lineage>
        <taxon>Bacteria</taxon>
        <taxon>Pseudomonadati</taxon>
        <taxon>Pseudomonadota</taxon>
        <taxon>Gammaproteobacteria</taxon>
        <taxon>Pasteurellales</taxon>
        <taxon>Pasteurellaceae</taxon>
        <taxon>Bisgaardia</taxon>
    </lineage>
</organism>
<evidence type="ECO:0000313" key="12">
    <source>
        <dbReference type="Proteomes" id="UP000294841"/>
    </source>
</evidence>
<dbReference type="SMART" id="SM00382">
    <property type="entry name" value="AAA"/>
    <property type="match status" value="2"/>
</dbReference>
<evidence type="ECO:0000256" key="3">
    <source>
        <dbReference type="ARBA" id="ARBA00022475"/>
    </source>
</evidence>
<dbReference type="SUPFAM" id="SSF52540">
    <property type="entry name" value="P-loop containing nucleoside triphosphate hydrolases"/>
    <property type="match status" value="2"/>
</dbReference>
<keyword evidence="9" id="KW-0472">Membrane</keyword>
<dbReference type="InterPro" id="IPR003593">
    <property type="entry name" value="AAA+_ATPase"/>
</dbReference>
<gene>
    <name evidence="11" type="ORF">EV697_10924</name>
</gene>
<dbReference type="GO" id="GO:0016887">
    <property type="term" value="F:ATP hydrolysis activity"/>
    <property type="evidence" value="ECO:0007669"/>
    <property type="project" value="InterPro"/>
</dbReference>
<keyword evidence="2" id="KW-0813">Transport</keyword>
<dbReference type="GO" id="GO:0005524">
    <property type="term" value="F:ATP binding"/>
    <property type="evidence" value="ECO:0007669"/>
    <property type="project" value="UniProtKB-KW"/>
</dbReference>